<accession>A0A540NI33</accession>
<evidence type="ECO:0000256" key="1">
    <source>
        <dbReference type="SAM" id="MobiDB-lite"/>
    </source>
</evidence>
<evidence type="ECO:0000313" key="3">
    <source>
        <dbReference type="Proteomes" id="UP000315295"/>
    </source>
</evidence>
<gene>
    <name evidence="2" type="ORF">C1H46_003611</name>
</gene>
<comment type="caution">
    <text evidence="2">The sequence shown here is derived from an EMBL/GenBank/DDBJ whole genome shotgun (WGS) entry which is preliminary data.</text>
</comment>
<feature type="region of interest" description="Disordered" evidence="1">
    <location>
        <begin position="51"/>
        <end position="91"/>
    </location>
</feature>
<sequence length="153" mass="16662">MGSVSKRMILTKCQPGDLAGEKNIFSKREGKRPHGSADELTYETTKIKKQNRGTNGIANLSGPACKISGPHYSSGQRPSPQLPSSPTATCRSRSPHLKLNCHNRPDRLTGGIDSIEWFVVWSLPGCFIPLDFDLQINFNLVEVALGLIATVST</sequence>
<keyword evidence="3" id="KW-1185">Reference proteome</keyword>
<organism evidence="2 3">
    <name type="scientific">Malus baccata</name>
    <name type="common">Siberian crab apple</name>
    <name type="synonym">Pyrus baccata</name>
    <dbReference type="NCBI Taxonomy" id="106549"/>
    <lineage>
        <taxon>Eukaryota</taxon>
        <taxon>Viridiplantae</taxon>
        <taxon>Streptophyta</taxon>
        <taxon>Embryophyta</taxon>
        <taxon>Tracheophyta</taxon>
        <taxon>Spermatophyta</taxon>
        <taxon>Magnoliopsida</taxon>
        <taxon>eudicotyledons</taxon>
        <taxon>Gunneridae</taxon>
        <taxon>Pentapetalae</taxon>
        <taxon>rosids</taxon>
        <taxon>fabids</taxon>
        <taxon>Rosales</taxon>
        <taxon>Rosaceae</taxon>
        <taxon>Amygdaloideae</taxon>
        <taxon>Maleae</taxon>
        <taxon>Malus</taxon>
    </lineage>
</organism>
<evidence type="ECO:0000313" key="2">
    <source>
        <dbReference type="EMBL" id="TQE10708.1"/>
    </source>
</evidence>
<dbReference type="AlphaFoldDB" id="A0A540NI33"/>
<dbReference type="Proteomes" id="UP000315295">
    <property type="component" value="Unassembled WGS sequence"/>
</dbReference>
<dbReference type="EMBL" id="VIEB01000037">
    <property type="protein sequence ID" value="TQE10708.1"/>
    <property type="molecule type" value="Genomic_DNA"/>
</dbReference>
<name>A0A540NI33_MALBA</name>
<proteinExistence type="predicted"/>
<protein>
    <submittedName>
        <fullName evidence="2">Uncharacterized protein</fullName>
    </submittedName>
</protein>
<reference evidence="2 3" key="1">
    <citation type="journal article" date="2019" name="G3 (Bethesda)">
        <title>Sequencing of a Wild Apple (Malus baccata) Genome Unravels the Differences Between Cultivated and Wild Apple Species Regarding Disease Resistance and Cold Tolerance.</title>
        <authorList>
            <person name="Chen X."/>
        </authorList>
    </citation>
    <scope>NUCLEOTIDE SEQUENCE [LARGE SCALE GENOMIC DNA]</scope>
    <source>
        <strain evidence="3">cv. Shandingzi</strain>
        <tissue evidence="2">Leaves</tissue>
    </source>
</reference>
<feature type="compositionally biased region" description="Polar residues" evidence="1">
    <location>
        <begin position="71"/>
        <end position="91"/>
    </location>
</feature>